<feature type="domain" description="Helicase C-terminal" evidence="4">
    <location>
        <begin position="924"/>
        <end position="1129"/>
    </location>
</feature>
<keyword evidence="5" id="KW-0347">Helicase</keyword>
<organism evidence="5 6">
    <name type="scientific">Mucilaginibacter aquariorum</name>
    <dbReference type="NCBI Taxonomy" id="2967225"/>
    <lineage>
        <taxon>Bacteria</taxon>
        <taxon>Pseudomonadati</taxon>
        <taxon>Bacteroidota</taxon>
        <taxon>Sphingobacteriia</taxon>
        <taxon>Sphingobacteriales</taxon>
        <taxon>Sphingobacteriaceae</taxon>
        <taxon>Mucilaginibacter</taxon>
    </lineage>
</organism>
<proteinExistence type="predicted"/>
<sequence length="1966" mass="220709">MNFKNLYHQINNRLKEAIISLWATGDATMQRYFSQILEREGLMAEPVFQTGFPWEPSPLTFGEADKVFSRDFIDKLAAIRDPNFQFPHERHPYKHQYESWDTLLNLRRSIAVTTGTGSGKTECFMLPVLYDIFKHKRDSVGVNAIFLYPLNALIGSQKKRVDAWCRALGGIKYAVYNGNTPENVKAADAQAKLPELMSRPQIRKDPPQILFTNPAMLEYMLVRNKDVELLQKSKGALRWILLDEAHTLTGSGAAEMALLIRRVVDAFQTDISQIRFAITSATVGAGPENQEKLKKFMADLCGIPAAQITLITGHRVLSPELNMAQTAELDSRVVELRKELLIQPALSLGEIGRRFETPGLDERLDIVDQLSNHQVSGRSILPVRGHFFARGIGGVFVCTNPECTVHGKDKPAAAPGHMTTIAGGLCKCGSQLLELVACRTCDHQLLEGERITDRKTGDDRVRMVSAVVQDPFTIDLEDEEEDNTDPANVTKFYFTRRQADGHYHPDTVNFDLTTGGELVWNNGQFTELDSGAACPHCGERVHNPQHFRSSASFINRILADILLEITPEAAVPTTDMLWKGHKYISFTDSRQGTAKISALINQDNEANWVRSQVYHRLCRQKQRQRAEAPVLSPEELEFAIADAEEALRNNRVPALQKKRQRELDEYIALRDEGATALPPLTLSWRDAKIELMKQTDFGKLFHGNNPGDKGPGARDEYLTALLYDQFARRMPKKRSLENLGMVNLVYPDLAKAHVPAHVTALGISPQEWQDLLKIAADYVIRLKFYFQLPQGVYRYGTEFLRSFSIYNPDAQQASTSEKWPLFDRRSARPNKLALLICAGLGLHDRSDIDNETEDQVNELMRSIWVAIRTHLLEGNGDGYQMNLEAVSHFQLAGQLFLCPVKKRLIDTQFRGYSPWISGSLNPENIQRYAITRSTLFPEFPHAFNKDAENQEDLAATRAWLAEASAPLREAGLWNNLHEQVILYRPLYLSGEHSAQQNEKRLDQLEQQFEKSEINILNCSTTMEMGVDIGGISMVVMNNVPPSPANYLQRAGRAGRRFEAQSLAFTICPPNPIGMNAWNEPKWALTHPIASPYISFSSETLVMRHVNAFFLGKFVQDELSGINLTIDTERFFFHPHAPTATLFTDWILRADVYRCEAGLASVVSGTPLEGKQFAYLLNKAMKAFQDLHSATMSQQESFTNKLAQLDAEFGDRTPAYKAVDYQYRQFREKNAIGYLAESGFLPSAGLPTGIIDFDTVNVDDLKNKTNTGKKPAYFITRALSEFAPGNQVVIDGKGYEPAGIILKNDRGVEAEREIIQSCKNCGFQRILKSASAEDFNKPCPHCTQTEFTGINFKDPTLVRPFTEMIQPAGFAVDLYEEPTRKITEASSVQYVDPLLINIKPWNSTSLAIYDTRESEENAEILYYNVGRGNGYSVCLHCGRAATDAGDLLGHTRLRGGKNNTRDTSALCSGNSAPHGIHHNVILGGKFQTGFCEIRFRDEQHGLTRDETLLYTLGAVLSKELAHFLAIEQAEISFGIKRYAQFSSVFIFDTAKGGAGYAAQFPLYAEDLFKIARKALSGCECEHACTQCLIDRNTQWHIDKLDKQPALAWLKRALSSQVPDAISTAYPRTSVLASEIKAELGRLADHGKLQEVRLVGTADFQNWELDRLQLISKLRGRRIKVNFVLEQVLGQWSIQDKMTLIQLEEWASCAQYDPLVAAPLQTICEVILQGGEVVSYLAADFERNFDEHWGRADISAIYKYPGATIASLKPILVRIDEQQVQIANMNVSGPITSDAIAAELLKLLPSMGLEDRMQGQTFAVSYYDRYLRTPLGCMMTVQFVAGLRDRLAFRVSSFTFKGVDFEEDREPYIVSHNLQNALIRNELMEEFAADCGLSNVLAENDSLPHFRYFEFRNEKLKVIIRPDAGIAHGWYPSGPGKTFSTRTNGSTIVTINKKDNDPLLYTVSVENV</sequence>
<feature type="domain" description="Helicase ATP-binding" evidence="3">
    <location>
        <begin position="101"/>
        <end position="301"/>
    </location>
</feature>
<dbReference type="InterPro" id="IPR018973">
    <property type="entry name" value="MZB"/>
</dbReference>
<evidence type="ECO:0000256" key="2">
    <source>
        <dbReference type="ARBA" id="ARBA00022840"/>
    </source>
</evidence>
<dbReference type="PANTHER" id="PTHR47957">
    <property type="entry name" value="ATP-DEPENDENT HELICASE HRQ1"/>
    <property type="match status" value="1"/>
</dbReference>
<keyword evidence="6" id="KW-1185">Reference proteome</keyword>
<dbReference type="PROSITE" id="PS51192">
    <property type="entry name" value="HELICASE_ATP_BIND_1"/>
    <property type="match status" value="1"/>
</dbReference>
<accession>A0ABT1T124</accession>
<dbReference type="InterPro" id="IPR014001">
    <property type="entry name" value="Helicase_ATP-bd"/>
</dbReference>
<dbReference type="InterPro" id="IPR027417">
    <property type="entry name" value="P-loop_NTPase"/>
</dbReference>
<dbReference type="PANTHER" id="PTHR47957:SF3">
    <property type="entry name" value="ATP-DEPENDENT HELICASE HRQ1"/>
    <property type="match status" value="1"/>
</dbReference>
<keyword evidence="5" id="KW-0378">Hydrolase</keyword>
<gene>
    <name evidence="5" type="ORF">NPE20_10070</name>
</gene>
<name>A0ABT1T124_9SPHI</name>
<dbReference type="RefSeq" id="WP_256538483.1">
    <property type="nucleotide sequence ID" value="NZ_JANHOH010000001.1"/>
</dbReference>
<dbReference type="PROSITE" id="PS51194">
    <property type="entry name" value="HELICASE_CTER"/>
    <property type="match status" value="1"/>
</dbReference>
<dbReference type="Pfam" id="PF00271">
    <property type="entry name" value="Helicase_C"/>
    <property type="match status" value="1"/>
</dbReference>
<dbReference type="Gene3D" id="3.40.50.300">
    <property type="entry name" value="P-loop containing nucleotide triphosphate hydrolases"/>
    <property type="match status" value="2"/>
</dbReference>
<dbReference type="Proteomes" id="UP001204376">
    <property type="component" value="Unassembled WGS sequence"/>
</dbReference>
<reference evidence="5 6" key="1">
    <citation type="submission" date="2022-07" db="EMBL/GenBank/DDBJ databases">
        <title>Mucilaginibacter sp. JC4.</title>
        <authorList>
            <person name="Le V."/>
            <person name="Ko S.-R."/>
            <person name="Ahn C.-Y."/>
            <person name="Oh H.-M."/>
        </authorList>
    </citation>
    <scope>NUCLEOTIDE SEQUENCE [LARGE SCALE GENOMIC DNA]</scope>
    <source>
        <strain evidence="5 6">JC4</strain>
    </source>
</reference>
<dbReference type="SUPFAM" id="SSF52540">
    <property type="entry name" value="P-loop containing nucleoside triphosphate hydrolases"/>
    <property type="match status" value="2"/>
</dbReference>
<evidence type="ECO:0000313" key="6">
    <source>
        <dbReference type="Proteomes" id="UP001204376"/>
    </source>
</evidence>
<dbReference type="EMBL" id="JANHOH010000001">
    <property type="protein sequence ID" value="MCQ6958306.1"/>
    <property type="molecule type" value="Genomic_DNA"/>
</dbReference>
<dbReference type="SMART" id="SM00490">
    <property type="entry name" value="HELICc"/>
    <property type="match status" value="1"/>
</dbReference>
<evidence type="ECO:0000256" key="1">
    <source>
        <dbReference type="ARBA" id="ARBA00022741"/>
    </source>
</evidence>
<evidence type="ECO:0000313" key="5">
    <source>
        <dbReference type="EMBL" id="MCQ6958306.1"/>
    </source>
</evidence>
<comment type="caution">
    <text evidence="5">The sequence shown here is derived from an EMBL/GenBank/DDBJ whole genome shotgun (WGS) entry which is preliminary data.</text>
</comment>
<dbReference type="InterPro" id="IPR001650">
    <property type="entry name" value="Helicase_C-like"/>
</dbReference>
<protein>
    <submittedName>
        <fullName evidence="5">DEAD/DEAH box helicase</fullName>
    </submittedName>
</protein>
<evidence type="ECO:0000259" key="4">
    <source>
        <dbReference type="PROSITE" id="PS51194"/>
    </source>
</evidence>
<dbReference type="SMART" id="SM00487">
    <property type="entry name" value="DEXDc"/>
    <property type="match status" value="1"/>
</dbReference>
<keyword evidence="2" id="KW-0067">ATP-binding</keyword>
<evidence type="ECO:0000259" key="3">
    <source>
        <dbReference type="PROSITE" id="PS51192"/>
    </source>
</evidence>
<keyword evidence="1" id="KW-0547">Nucleotide-binding</keyword>
<dbReference type="Pfam" id="PF00270">
    <property type="entry name" value="DEAD"/>
    <property type="match status" value="1"/>
</dbReference>
<dbReference type="InterPro" id="IPR011545">
    <property type="entry name" value="DEAD/DEAH_box_helicase_dom"/>
</dbReference>
<dbReference type="GO" id="GO:0004386">
    <property type="term" value="F:helicase activity"/>
    <property type="evidence" value="ECO:0007669"/>
    <property type="project" value="UniProtKB-KW"/>
</dbReference>
<dbReference type="Pfam" id="PF09369">
    <property type="entry name" value="MZB"/>
    <property type="match status" value="1"/>
</dbReference>